<accession>A0A328ZL29</accession>
<organism evidence="2 3">
    <name type="scientific">Paracidovorax anthurii</name>
    <dbReference type="NCBI Taxonomy" id="78229"/>
    <lineage>
        <taxon>Bacteria</taxon>
        <taxon>Pseudomonadati</taxon>
        <taxon>Pseudomonadota</taxon>
        <taxon>Betaproteobacteria</taxon>
        <taxon>Burkholderiales</taxon>
        <taxon>Comamonadaceae</taxon>
        <taxon>Paracidovorax</taxon>
    </lineage>
</organism>
<sequence length="167" mass="17793">MTRKHGHRPLAGLLALLSTAALPVQASSPSEAQAAERLRTTGNAGHTLPMAGSPLQKIVIRTNQAQSAHGSDVDCAGMGIDAARVRHFWANAIEGTAQEYRHGIDLADCEAHAQVHFRSGGKGRLSLDDATGWGALEQRGRTRYFYCPSCEGILGQKFKPGAGPQPR</sequence>
<gene>
    <name evidence="2" type="ORF">AX018_100311</name>
</gene>
<dbReference type="AlphaFoldDB" id="A0A328ZL29"/>
<evidence type="ECO:0000313" key="2">
    <source>
        <dbReference type="EMBL" id="RAR85783.1"/>
    </source>
</evidence>
<feature type="chain" id="PRO_5016378539" evidence="1">
    <location>
        <begin position="27"/>
        <end position="167"/>
    </location>
</feature>
<keyword evidence="3" id="KW-1185">Reference proteome</keyword>
<comment type="caution">
    <text evidence="2">The sequence shown here is derived from an EMBL/GenBank/DDBJ whole genome shotgun (WGS) entry which is preliminary data.</text>
</comment>
<dbReference type="Proteomes" id="UP000248856">
    <property type="component" value="Unassembled WGS sequence"/>
</dbReference>
<evidence type="ECO:0000313" key="3">
    <source>
        <dbReference type="Proteomes" id="UP000248856"/>
    </source>
</evidence>
<proteinExistence type="predicted"/>
<dbReference type="EMBL" id="QLTA01000003">
    <property type="protein sequence ID" value="RAR85783.1"/>
    <property type="molecule type" value="Genomic_DNA"/>
</dbReference>
<feature type="signal peptide" evidence="1">
    <location>
        <begin position="1"/>
        <end position="26"/>
    </location>
</feature>
<name>A0A328ZL29_9BURK</name>
<dbReference type="RefSeq" id="WP_245951395.1">
    <property type="nucleotide sequence ID" value="NZ_CBCSGC010000108.1"/>
</dbReference>
<reference evidence="2 3" key="1">
    <citation type="submission" date="2018-06" db="EMBL/GenBank/DDBJ databases">
        <title>Genomic Encyclopedia of Archaeal and Bacterial Type Strains, Phase II (KMG-II): from individual species to whole genera.</title>
        <authorList>
            <person name="Goeker M."/>
        </authorList>
    </citation>
    <scope>NUCLEOTIDE SEQUENCE [LARGE SCALE GENOMIC DNA]</scope>
    <source>
        <strain evidence="2 3">CFPB 3232</strain>
    </source>
</reference>
<evidence type="ECO:0000256" key="1">
    <source>
        <dbReference type="SAM" id="SignalP"/>
    </source>
</evidence>
<keyword evidence="1" id="KW-0732">Signal</keyword>
<protein>
    <submittedName>
        <fullName evidence="2">Uncharacterized protein</fullName>
    </submittedName>
</protein>